<dbReference type="AlphaFoldDB" id="A0A0D2PDG6"/>
<name>A0A0D2PDG6_HYPSF</name>
<keyword evidence="1" id="KW-1133">Transmembrane helix</keyword>
<sequence length="219" mass="24427">MPQAVTTEYSEVWIDNCRPSNQRYLLSPLLISTPPIALEFACSTTLLGLTAYRINYTKHLSNGDILTNNSNFYDPIIVELLVTSILALLFSLFLIAAVFSRFGTGAKGFFAEHAMMWIIWIMFLVGAAITAHTWRNTWWCRGGYKECRIIAAIKAFSWICWILATFALIASAVNFFQNKDTYTSNRVAASEVRQTPGTGATTYVAHNNRTTSEAVADAT</sequence>
<evidence type="ECO:0000256" key="1">
    <source>
        <dbReference type="SAM" id="Phobius"/>
    </source>
</evidence>
<proteinExistence type="predicted"/>
<organism evidence="2 3">
    <name type="scientific">Hypholoma sublateritium (strain FD-334 SS-4)</name>
    <dbReference type="NCBI Taxonomy" id="945553"/>
    <lineage>
        <taxon>Eukaryota</taxon>
        <taxon>Fungi</taxon>
        <taxon>Dikarya</taxon>
        <taxon>Basidiomycota</taxon>
        <taxon>Agaricomycotina</taxon>
        <taxon>Agaricomycetes</taxon>
        <taxon>Agaricomycetidae</taxon>
        <taxon>Agaricales</taxon>
        <taxon>Agaricineae</taxon>
        <taxon>Strophariaceae</taxon>
        <taxon>Hypholoma</taxon>
    </lineage>
</organism>
<feature type="transmembrane region" description="Helical" evidence="1">
    <location>
        <begin position="155"/>
        <end position="176"/>
    </location>
</feature>
<keyword evidence="1" id="KW-0812">Transmembrane</keyword>
<evidence type="ECO:0008006" key="4">
    <source>
        <dbReference type="Google" id="ProtNLM"/>
    </source>
</evidence>
<dbReference type="EMBL" id="KN817527">
    <property type="protein sequence ID" value="KJA26596.1"/>
    <property type="molecule type" value="Genomic_DNA"/>
</dbReference>
<keyword evidence="1" id="KW-0472">Membrane</keyword>
<evidence type="ECO:0000313" key="2">
    <source>
        <dbReference type="EMBL" id="KJA26596.1"/>
    </source>
</evidence>
<protein>
    <recommendedName>
        <fullName evidence="4">MARVEL domain-containing protein</fullName>
    </recommendedName>
</protein>
<dbReference type="OMA" id="MIFAERA"/>
<gene>
    <name evidence="2" type="ORF">HYPSUDRAFT_198867</name>
</gene>
<feature type="transmembrane region" description="Helical" evidence="1">
    <location>
        <begin position="114"/>
        <end position="134"/>
    </location>
</feature>
<evidence type="ECO:0000313" key="3">
    <source>
        <dbReference type="Proteomes" id="UP000054270"/>
    </source>
</evidence>
<reference evidence="3" key="1">
    <citation type="submission" date="2014-04" db="EMBL/GenBank/DDBJ databases">
        <title>Evolutionary Origins and Diversification of the Mycorrhizal Mutualists.</title>
        <authorList>
            <consortium name="DOE Joint Genome Institute"/>
            <consortium name="Mycorrhizal Genomics Consortium"/>
            <person name="Kohler A."/>
            <person name="Kuo A."/>
            <person name="Nagy L.G."/>
            <person name="Floudas D."/>
            <person name="Copeland A."/>
            <person name="Barry K.W."/>
            <person name="Cichocki N."/>
            <person name="Veneault-Fourrey C."/>
            <person name="LaButti K."/>
            <person name="Lindquist E.A."/>
            <person name="Lipzen A."/>
            <person name="Lundell T."/>
            <person name="Morin E."/>
            <person name="Murat C."/>
            <person name="Riley R."/>
            <person name="Ohm R."/>
            <person name="Sun H."/>
            <person name="Tunlid A."/>
            <person name="Henrissat B."/>
            <person name="Grigoriev I.V."/>
            <person name="Hibbett D.S."/>
            <person name="Martin F."/>
        </authorList>
    </citation>
    <scope>NUCLEOTIDE SEQUENCE [LARGE SCALE GENOMIC DNA]</scope>
    <source>
        <strain evidence="3">FD-334 SS-4</strain>
    </source>
</reference>
<feature type="transmembrane region" description="Helical" evidence="1">
    <location>
        <begin position="76"/>
        <end position="102"/>
    </location>
</feature>
<dbReference type="OrthoDB" id="3227739at2759"/>
<accession>A0A0D2PDG6</accession>
<keyword evidence="3" id="KW-1185">Reference proteome</keyword>
<dbReference type="Proteomes" id="UP000054270">
    <property type="component" value="Unassembled WGS sequence"/>
</dbReference>
<dbReference type="STRING" id="945553.A0A0D2PDG6"/>